<evidence type="ECO:0000313" key="2">
    <source>
        <dbReference type="Proteomes" id="UP001143856"/>
    </source>
</evidence>
<gene>
    <name evidence="1" type="ORF">NUW58_g7916</name>
</gene>
<sequence>MPSPPIVESLSKRHPQPKPKDPKVANTPPGYDRGSNMPPPSRELVRQAPSNRPNPDGLNIVGLYVEGMAARSSGASSQATGSHNIRGGTITGCGIVTIGNTSSDNRSTPTLKRHVFSELRISHSKNVHIGNTGPGSEGHDITNPEIQGVAVVHIGDFPSMDVKQKSFSLANQALGVGK</sequence>
<dbReference type="EMBL" id="JAPDGR010002206">
    <property type="protein sequence ID" value="KAJ2977093.1"/>
    <property type="molecule type" value="Genomic_DNA"/>
</dbReference>
<keyword evidence="2" id="KW-1185">Reference proteome</keyword>
<comment type="caution">
    <text evidence="1">The sequence shown here is derived from an EMBL/GenBank/DDBJ whole genome shotgun (WGS) entry which is preliminary data.</text>
</comment>
<proteinExistence type="predicted"/>
<evidence type="ECO:0000313" key="1">
    <source>
        <dbReference type="EMBL" id="KAJ2977093.1"/>
    </source>
</evidence>
<accession>A0ACC1NE64</accession>
<dbReference type="Proteomes" id="UP001143856">
    <property type="component" value="Unassembled WGS sequence"/>
</dbReference>
<protein>
    <submittedName>
        <fullName evidence="1">Uncharacterized protein</fullName>
    </submittedName>
</protein>
<organism evidence="1 2">
    <name type="scientific">Xylaria curta</name>
    <dbReference type="NCBI Taxonomy" id="42375"/>
    <lineage>
        <taxon>Eukaryota</taxon>
        <taxon>Fungi</taxon>
        <taxon>Dikarya</taxon>
        <taxon>Ascomycota</taxon>
        <taxon>Pezizomycotina</taxon>
        <taxon>Sordariomycetes</taxon>
        <taxon>Xylariomycetidae</taxon>
        <taxon>Xylariales</taxon>
        <taxon>Xylariaceae</taxon>
        <taxon>Xylaria</taxon>
    </lineage>
</organism>
<reference evidence="1" key="1">
    <citation type="submission" date="2022-10" db="EMBL/GenBank/DDBJ databases">
        <title>Genome Sequence of Xylaria curta.</title>
        <authorList>
            <person name="Buettner E."/>
        </authorList>
    </citation>
    <scope>NUCLEOTIDE SEQUENCE</scope>
    <source>
        <strain evidence="1">Babe10</strain>
    </source>
</reference>
<name>A0ACC1NE64_9PEZI</name>